<evidence type="ECO:0000313" key="1">
    <source>
        <dbReference type="EMBL" id="EFG03975.2"/>
    </source>
</evidence>
<keyword evidence="2" id="KW-1185">Reference proteome</keyword>
<sequence>MNDRSAAPVSAPDIAGENHHHAWAKLPKGEYLTEMRTTWVVPSVPKDVSNRKVFIYLWPGAGSVLQPVLAFHAGYPKWYLHAYAIHGDESVKGEDYDVEVGDTIVGVIKLKEITSDGKYTYRVFFEREDGTEYPPQTACEQTWPEPVSGICQYIEAFGDPDGDQYPAEEYLKMCNIKVTSNKGHVPAQSIVWDLSSSPQAKIVNGDLWLPYRT</sequence>
<name>B5GRC1_STRCL</name>
<proteinExistence type="predicted"/>
<evidence type="ECO:0000313" key="2">
    <source>
        <dbReference type="Proteomes" id="UP000002357"/>
    </source>
</evidence>
<gene>
    <name evidence="1" type="ORF">SCLAV_p0485</name>
</gene>
<keyword evidence="1" id="KW-0614">Plasmid</keyword>
<dbReference type="Proteomes" id="UP000002357">
    <property type="component" value="Plasmid pSCL4"/>
</dbReference>
<reference evidence="1 2" key="1">
    <citation type="journal article" date="2010" name="Genome Biol. Evol.">
        <title>The sequence of a 1.8-mb bacterial linear plasmid reveals a rich evolutionary reservoir of secondary metabolic pathways.</title>
        <authorList>
            <person name="Medema M.H."/>
            <person name="Trefzer A."/>
            <person name="Kovalchuk A."/>
            <person name="van den Berg M."/>
            <person name="Mueller U."/>
            <person name="Heijne W."/>
            <person name="Wu L."/>
            <person name="Alam M.T."/>
            <person name="Ronning C.M."/>
            <person name="Nierman W.C."/>
            <person name="Bovenberg R.A.L."/>
            <person name="Breitling R."/>
            <person name="Takano E."/>
        </authorList>
    </citation>
    <scope>NUCLEOTIDE SEQUENCE [LARGE SCALE GENOMIC DNA]</scope>
    <source>
        <strain evidence="2">ATCC 27064 / DSM 738 / JCM 4710 / NBRC 13307 / NCIMB 12785 / NRRL 3585 / VKM Ac-602</strain>
        <plasmid evidence="1">pSCL4</plasmid>
    </source>
</reference>
<organism evidence="1 2">
    <name type="scientific">Streptomyces clavuligerus</name>
    <dbReference type="NCBI Taxonomy" id="1901"/>
    <lineage>
        <taxon>Bacteria</taxon>
        <taxon>Bacillati</taxon>
        <taxon>Actinomycetota</taxon>
        <taxon>Actinomycetes</taxon>
        <taxon>Kitasatosporales</taxon>
        <taxon>Streptomycetaceae</taxon>
        <taxon>Streptomyces</taxon>
    </lineage>
</organism>
<dbReference type="RefSeq" id="WP_003954338.1">
    <property type="nucleotide sequence ID" value="NZ_CM000914.1"/>
</dbReference>
<dbReference type="GeneID" id="93733630"/>
<dbReference type="AlphaFoldDB" id="B5GRC1"/>
<dbReference type="EMBL" id="CM000914">
    <property type="protein sequence ID" value="EFG03975.2"/>
    <property type="molecule type" value="Genomic_DNA"/>
</dbReference>
<dbReference type="OrthoDB" id="8583929at2"/>
<geneLocation type="plasmid" evidence="1 2">
    <name>pSCL4</name>
</geneLocation>
<accession>B5GRC1</accession>
<protein>
    <submittedName>
        <fullName evidence="1">Uncharacterized protein</fullName>
    </submittedName>
</protein>